<dbReference type="Pfam" id="PF22564">
    <property type="entry name" value="HAAS"/>
    <property type="match status" value="1"/>
</dbReference>
<keyword evidence="1" id="KW-0812">Transmembrane</keyword>
<feature type="transmembrane region" description="Helical" evidence="1">
    <location>
        <begin position="116"/>
        <end position="141"/>
    </location>
</feature>
<evidence type="ECO:0000313" key="3">
    <source>
        <dbReference type="Proteomes" id="UP001156706"/>
    </source>
</evidence>
<name>A0ABQ5YCL1_9NEIS</name>
<dbReference type="RefSeq" id="WP_284195813.1">
    <property type="nucleotide sequence ID" value="NZ_BSOG01000002.1"/>
</dbReference>
<comment type="caution">
    <text evidence="2">The sequence shown here is derived from an EMBL/GenBank/DDBJ whole genome shotgun (WGS) entry which is preliminary data.</text>
</comment>
<organism evidence="2 3">
    <name type="scientific">Chitinimonas prasina</name>
    <dbReference type="NCBI Taxonomy" id="1434937"/>
    <lineage>
        <taxon>Bacteria</taxon>
        <taxon>Pseudomonadati</taxon>
        <taxon>Pseudomonadota</taxon>
        <taxon>Betaproteobacteria</taxon>
        <taxon>Neisseriales</taxon>
        <taxon>Chitinibacteraceae</taxon>
        <taxon>Chitinimonas</taxon>
    </lineage>
</organism>
<reference evidence="3" key="1">
    <citation type="journal article" date="2019" name="Int. J. Syst. Evol. Microbiol.">
        <title>The Global Catalogue of Microorganisms (GCM) 10K type strain sequencing project: providing services to taxonomists for standard genome sequencing and annotation.</title>
        <authorList>
            <consortium name="The Broad Institute Genomics Platform"/>
            <consortium name="The Broad Institute Genome Sequencing Center for Infectious Disease"/>
            <person name="Wu L."/>
            <person name="Ma J."/>
        </authorList>
    </citation>
    <scope>NUCLEOTIDE SEQUENCE [LARGE SCALE GENOMIC DNA]</scope>
    <source>
        <strain evidence="3">NBRC 110044</strain>
    </source>
</reference>
<feature type="transmembrane region" description="Helical" evidence="1">
    <location>
        <begin position="153"/>
        <end position="172"/>
    </location>
</feature>
<dbReference type="EMBL" id="BSOG01000002">
    <property type="protein sequence ID" value="GLR12675.1"/>
    <property type="molecule type" value="Genomic_DNA"/>
</dbReference>
<protein>
    <recommendedName>
        <fullName evidence="4">DUF1700 domain-containing protein</fullName>
    </recommendedName>
</protein>
<keyword evidence="3" id="KW-1185">Reference proteome</keyword>
<keyword evidence="1" id="KW-0472">Membrane</keyword>
<proteinExistence type="predicted"/>
<sequence>MMTMNREQFLKTLKQELRAMPERERNEILADYEEYFRDALAAGRTEEDVARSLGAPRQLARELRAEASIKGWEEKRSLGNFARLFLSVAGLGLVNLMLLLPLLILVTILLSFFVAAFALIAAGAGLVLASIPGMGLAGFITVDVAGVELVEPLAVALAGVGVFCSGLVWFLFDAWVTKWVAVGLVKYARLNFRLLRGEA</sequence>
<accession>A0ABQ5YCL1</accession>
<dbReference type="Proteomes" id="UP001156706">
    <property type="component" value="Unassembled WGS sequence"/>
</dbReference>
<gene>
    <name evidence="2" type="ORF">GCM10007907_14650</name>
</gene>
<evidence type="ECO:0000313" key="2">
    <source>
        <dbReference type="EMBL" id="GLR12675.1"/>
    </source>
</evidence>
<evidence type="ECO:0000256" key="1">
    <source>
        <dbReference type="SAM" id="Phobius"/>
    </source>
</evidence>
<keyword evidence="1" id="KW-1133">Transmembrane helix</keyword>
<feature type="transmembrane region" description="Helical" evidence="1">
    <location>
        <begin position="84"/>
        <end position="110"/>
    </location>
</feature>
<evidence type="ECO:0008006" key="4">
    <source>
        <dbReference type="Google" id="ProtNLM"/>
    </source>
</evidence>